<dbReference type="InterPro" id="IPR003593">
    <property type="entry name" value="AAA+_ATPase"/>
</dbReference>
<dbReference type="PANTHER" id="PTHR43158:SF7">
    <property type="entry name" value="ABC TRANSPORTER, ATP-BINDING PROTEIN"/>
    <property type="match status" value="1"/>
</dbReference>
<reference evidence="4 5" key="1">
    <citation type="submission" date="2017-02" db="EMBL/GenBank/DDBJ databases">
        <authorList>
            <person name="Peterson S.W."/>
        </authorList>
    </citation>
    <scope>NUCLEOTIDE SEQUENCE [LARGE SCALE GENOMIC DNA]</scope>
    <source>
        <strain evidence="4 5">ATCC 35992</strain>
    </source>
</reference>
<evidence type="ECO:0000259" key="3">
    <source>
        <dbReference type="PROSITE" id="PS50893"/>
    </source>
</evidence>
<evidence type="ECO:0000256" key="1">
    <source>
        <dbReference type="ARBA" id="ARBA00022741"/>
    </source>
</evidence>
<gene>
    <name evidence="4" type="ORF">SAMN02745111_01169</name>
</gene>
<evidence type="ECO:0000256" key="2">
    <source>
        <dbReference type="ARBA" id="ARBA00022840"/>
    </source>
</evidence>
<dbReference type="SUPFAM" id="SSF52540">
    <property type="entry name" value="P-loop containing nucleoside triphosphate hydrolases"/>
    <property type="match status" value="1"/>
</dbReference>
<dbReference type="PROSITE" id="PS00211">
    <property type="entry name" value="ABC_TRANSPORTER_1"/>
    <property type="match status" value="1"/>
</dbReference>
<dbReference type="PANTHER" id="PTHR43158">
    <property type="entry name" value="SKFA PEPTIDE EXPORT ATP-BINDING PROTEIN SKFE"/>
    <property type="match status" value="1"/>
</dbReference>
<dbReference type="GO" id="GO:0005524">
    <property type="term" value="F:ATP binding"/>
    <property type="evidence" value="ECO:0007669"/>
    <property type="project" value="UniProtKB-KW"/>
</dbReference>
<dbReference type="PROSITE" id="PS50893">
    <property type="entry name" value="ABC_TRANSPORTER_2"/>
    <property type="match status" value="1"/>
</dbReference>
<sequence>MKLIAKDVCKKIGNKDILKNIDLELESGKIYGFVGRNGSGKTMLFRALSGLMSVSSGEVIYDGKVLKKDMNVLPNLGIIIENAGLYPELTGFDNLKLLTKLNKNVDNERIKSIISMVGLDPDDKRKYSKYSLGMKQRIVIAQALMESPEVLMLDEPTNALDEDGVTMVRDLIKKEKEKGSLVLIASHNKEDIEFLADEVYRIKDGQILEREK</sequence>
<dbReference type="InterPro" id="IPR017871">
    <property type="entry name" value="ABC_transporter-like_CS"/>
</dbReference>
<organism evidence="4 5">
    <name type="scientific">Eubacterium uniforme</name>
    <dbReference type="NCBI Taxonomy" id="39495"/>
    <lineage>
        <taxon>Bacteria</taxon>
        <taxon>Bacillati</taxon>
        <taxon>Bacillota</taxon>
        <taxon>Clostridia</taxon>
        <taxon>Eubacteriales</taxon>
        <taxon>Eubacteriaceae</taxon>
        <taxon>Eubacterium</taxon>
    </lineage>
</organism>
<protein>
    <submittedName>
        <fullName evidence="4">ABC-2 type transport system ATP-binding protein</fullName>
    </submittedName>
</protein>
<dbReference type="Pfam" id="PF00005">
    <property type="entry name" value="ABC_tran"/>
    <property type="match status" value="1"/>
</dbReference>
<dbReference type="EMBL" id="FUXZ01000006">
    <property type="protein sequence ID" value="SKA65694.1"/>
    <property type="molecule type" value="Genomic_DNA"/>
</dbReference>
<dbReference type="InterPro" id="IPR027417">
    <property type="entry name" value="P-loop_NTPase"/>
</dbReference>
<dbReference type="STRING" id="39495.SAMN02745111_01169"/>
<accession>A0A1T4VL48</accession>
<keyword evidence="2 4" id="KW-0067">ATP-binding</keyword>
<feature type="domain" description="ABC transporter" evidence="3">
    <location>
        <begin position="3"/>
        <end position="212"/>
    </location>
</feature>
<dbReference type="OrthoDB" id="9809205at2"/>
<keyword evidence="1" id="KW-0547">Nucleotide-binding</keyword>
<dbReference type="Gene3D" id="3.40.50.300">
    <property type="entry name" value="P-loop containing nucleotide triphosphate hydrolases"/>
    <property type="match status" value="1"/>
</dbReference>
<dbReference type="RefSeq" id="WP_078766036.1">
    <property type="nucleotide sequence ID" value="NZ_FUXZ01000006.1"/>
</dbReference>
<keyword evidence="5" id="KW-1185">Reference proteome</keyword>
<evidence type="ECO:0000313" key="5">
    <source>
        <dbReference type="Proteomes" id="UP000190814"/>
    </source>
</evidence>
<dbReference type="Proteomes" id="UP000190814">
    <property type="component" value="Unassembled WGS sequence"/>
</dbReference>
<dbReference type="SMART" id="SM00382">
    <property type="entry name" value="AAA"/>
    <property type="match status" value="1"/>
</dbReference>
<evidence type="ECO:0000313" key="4">
    <source>
        <dbReference type="EMBL" id="SKA65694.1"/>
    </source>
</evidence>
<dbReference type="AlphaFoldDB" id="A0A1T4VL48"/>
<proteinExistence type="predicted"/>
<dbReference type="InterPro" id="IPR003439">
    <property type="entry name" value="ABC_transporter-like_ATP-bd"/>
</dbReference>
<dbReference type="GO" id="GO:0016887">
    <property type="term" value="F:ATP hydrolysis activity"/>
    <property type="evidence" value="ECO:0007669"/>
    <property type="project" value="InterPro"/>
</dbReference>
<name>A0A1T4VL48_9FIRM</name>